<dbReference type="PATRIC" id="fig|1162668.3.peg.1335"/>
<comment type="similarity">
    <text evidence="3 10">Belongs to the ketopantoate reductase family.</text>
</comment>
<dbReference type="Pfam" id="PF08546">
    <property type="entry name" value="ApbA_C"/>
    <property type="match status" value="1"/>
</dbReference>
<dbReference type="UniPathway" id="UPA00028">
    <property type="reaction ID" value="UER00004"/>
</dbReference>
<dbReference type="Gene3D" id="1.10.1040.10">
    <property type="entry name" value="N-(1-d-carboxylethyl)-l-norvaline Dehydrogenase, domain 2"/>
    <property type="match status" value="1"/>
</dbReference>
<dbReference type="KEGG" id="lfc:LFE_1151"/>
<comment type="function">
    <text evidence="1 10">Catalyzes the NADPH-dependent reduction of ketopantoate into pantoic acid.</text>
</comment>
<dbReference type="GO" id="GO:0005737">
    <property type="term" value="C:cytoplasm"/>
    <property type="evidence" value="ECO:0007669"/>
    <property type="project" value="TreeGrafter"/>
</dbReference>
<dbReference type="NCBIfam" id="TIGR00745">
    <property type="entry name" value="apbA_panE"/>
    <property type="match status" value="1"/>
</dbReference>
<accession>I0INJ3</accession>
<evidence type="ECO:0000256" key="5">
    <source>
        <dbReference type="ARBA" id="ARBA00019465"/>
    </source>
</evidence>
<feature type="domain" description="Ketopantoate reductase C-terminal" evidence="12">
    <location>
        <begin position="177"/>
        <end position="300"/>
    </location>
</feature>
<dbReference type="PANTHER" id="PTHR21708:SF26">
    <property type="entry name" value="2-DEHYDROPANTOATE 2-REDUCTASE"/>
    <property type="match status" value="1"/>
</dbReference>
<dbReference type="InterPro" id="IPR013332">
    <property type="entry name" value="KPR_N"/>
</dbReference>
<dbReference type="FunFam" id="3.40.50.720:FF:000307">
    <property type="entry name" value="2-dehydropantoate 2-reductase"/>
    <property type="match status" value="1"/>
</dbReference>
<evidence type="ECO:0000313" key="14">
    <source>
        <dbReference type="Proteomes" id="UP000007382"/>
    </source>
</evidence>
<evidence type="ECO:0000256" key="10">
    <source>
        <dbReference type="RuleBase" id="RU362068"/>
    </source>
</evidence>
<proteinExistence type="inferred from homology"/>
<evidence type="ECO:0000256" key="4">
    <source>
        <dbReference type="ARBA" id="ARBA00013014"/>
    </source>
</evidence>
<keyword evidence="6 10" id="KW-0521">NADP</keyword>
<dbReference type="Pfam" id="PF02558">
    <property type="entry name" value="ApbA"/>
    <property type="match status" value="1"/>
</dbReference>
<evidence type="ECO:0000313" key="13">
    <source>
        <dbReference type="EMBL" id="BAM06842.1"/>
    </source>
</evidence>
<evidence type="ECO:0000256" key="8">
    <source>
        <dbReference type="ARBA" id="ARBA00032024"/>
    </source>
</evidence>
<evidence type="ECO:0000256" key="1">
    <source>
        <dbReference type="ARBA" id="ARBA00002919"/>
    </source>
</evidence>
<dbReference type="PANTHER" id="PTHR21708">
    <property type="entry name" value="PROBABLE 2-DEHYDROPANTOATE 2-REDUCTASE"/>
    <property type="match status" value="1"/>
</dbReference>
<evidence type="ECO:0000259" key="11">
    <source>
        <dbReference type="Pfam" id="PF02558"/>
    </source>
</evidence>
<evidence type="ECO:0000256" key="7">
    <source>
        <dbReference type="ARBA" id="ARBA00023002"/>
    </source>
</evidence>
<dbReference type="GO" id="GO:0015940">
    <property type="term" value="P:pantothenate biosynthetic process"/>
    <property type="evidence" value="ECO:0007669"/>
    <property type="project" value="UniProtKB-UniPathway"/>
</dbReference>
<comment type="catalytic activity">
    <reaction evidence="9 10">
        <text>(R)-pantoate + NADP(+) = 2-dehydropantoate + NADPH + H(+)</text>
        <dbReference type="Rhea" id="RHEA:16233"/>
        <dbReference type="ChEBI" id="CHEBI:11561"/>
        <dbReference type="ChEBI" id="CHEBI:15378"/>
        <dbReference type="ChEBI" id="CHEBI:15980"/>
        <dbReference type="ChEBI" id="CHEBI:57783"/>
        <dbReference type="ChEBI" id="CHEBI:58349"/>
        <dbReference type="EC" id="1.1.1.169"/>
    </reaction>
</comment>
<feature type="domain" description="Ketopantoate reductase N-terminal" evidence="11">
    <location>
        <begin position="3"/>
        <end position="149"/>
    </location>
</feature>
<keyword evidence="7 10" id="KW-0560">Oxidoreductase</keyword>
<dbReference type="EMBL" id="AP012342">
    <property type="protein sequence ID" value="BAM06842.1"/>
    <property type="molecule type" value="Genomic_DNA"/>
</dbReference>
<sequence length="307" mass="33403">MRILILGAGGIGGYLGARLHEAGGDVTFLVRSGRKTLLMDRGLKVNSPFGDLHVQVKLLTAGECKDPFDIVLLSSKSYDLDSAIEAIAPAMGDESLVIPFLNGFSHLERLDSVFGKQRVGGGVAQIAVTMSPEGEIVHLNRSHSFTIGARVLEQAEPILELGDLFKCARLESRVSENIEQEMWEKFVFISTLAGATCLMRADTGTILETDGGERLILGILGECEKTAAVNGHGMPEGKLSLYRDQLLKKNSRATSSMLRDIEQGKPTEGEHIIGDMLKRGRLGGLVMPFLEITNGHLQAYERMRIRG</sequence>
<dbReference type="eggNOG" id="COG1893">
    <property type="taxonomic scope" value="Bacteria"/>
</dbReference>
<dbReference type="HOGENOM" id="CLU_031468_6_1_0"/>
<dbReference type="AlphaFoldDB" id="I0INJ3"/>
<dbReference type="OrthoDB" id="9796561at2"/>
<gene>
    <name evidence="13" type="ordered locus">LFE_1151</name>
</gene>
<dbReference type="InterPro" id="IPR003710">
    <property type="entry name" value="ApbA"/>
</dbReference>
<dbReference type="RefSeq" id="WP_014449332.1">
    <property type="nucleotide sequence ID" value="NC_017094.1"/>
</dbReference>
<organism evidence="13 14">
    <name type="scientific">Leptospirillum ferrooxidans (strain C2-3)</name>
    <dbReference type="NCBI Taxonomy" id="1162668"/>
    <lineage>
        <taxon>Bacteria</taxon>
        <taxon>Pseudomonadati</taxon>
        <taxon>Nitrospirota</taxon>
        <taxon>Nitrospiria</taxon>
        <taxon>Nitrospirales</taxon>
        <taxon>Nitrospiraceae</taxon>
        <taxon>Leptospirillum</taxon>
    </lineage>
</organism>
<keyword evidence="10" id="KW-0566">Pantothenate biosynthesis</keyword>
<protein>
    <recommendedName>
        <fullName evidence="5 10">2-dehydropantoate 2-reductase</fullName>
        <ecNumber evidence="4 10">1.1.1.169</ecNumber>
    </recommendedName>
    <alternativeName>
        <fullName evidence="8 10">Ketopantoate reductase</fullName>
    </alternativeName>
</protein>
<evidence type="ECO:0000256" key="6">
    <source>
        <dbReference type="ARBA" id="ARBA00022857"/>
    </source>
</evidence>
<dbReference type="Proteomes" id="UP000007382">
    <property type="component" value="Chromosome"/>
</dbReference>
<dbReference type="FunFam" id="1.10.1040.10:FF:000017">
    <property type="entry name" value="2-dehydropantoate 2-reductase"/>
    <property type="match status" value="1"/>
</dbReference>
<keyword evidence="14" id="KW-1185">Reference proteome</keyword>
<dbReference type="InterPro" id="IPR013328">
    <property type="entry name" value="6PGD_dom2"/>
</dbReference>
<dbReference type="SUPFAM" id="SSF48179">
    <property type="entry name" value="6-phosphogluconate dehydrogenase C-terminal domain-like"/>
    <property type="match status" value="1"/>
</dbReference>
<evidence type="ECO:0000256" key="3">
    <source>
        <dbReference type="ARBA" id="ARBA00007870"/>
    </source>
</evidence>
<reference evidence="13 14" key="1">
    <citation type="journal article" date="2012" name="J. Bacteriol.">
        <title>Complete Genome Sequence of Leptospirillum ferrooxidans Strain C2-3, Isolated from a Fresh Volcanic Ash Deposit on the Island of Miyake, Japan.</title>
        <authorList>
            <person name="Fujimura R."/>
            <person name="Sato Y."/>
            <person name="Nishizawa T."/>
            <person name="Oshima K."/>
            <person name="Kim S.-W."/>
            <person name="Hattori M."/>
            <person name="Kamijo T."/>
            <person name="Ohta H."/>
        </authorList>
    </citation>
    <scope>NUCLEOTIDE SEQUENCE [LARGE SCALE GENOMIC DNA]</scope>
    <source>
        <strain evidence="13 14">C2-3</strain>
    </source>
</reference>
<dbReference type="STRING" id="1162668.LFE_1151"/>
<dbReference type="EC" id="1.1.1.169" evidence="4 10"/>
<dbReference type="InterPro" id="IPR013752">
    <property type="entry name" value="KPA_reductase"/>
</dbReference>
<evidence type="ECO:0000259" key="12">
    <source>
        <dbReference type="Pfam" id="PF08546"/>
    </source>
</evidence>
<name>I0INJ3_LEPFC</name>
<evidence type="ECO:0000256" key="9">
    <source>
        <dbReference type="ARBA" id="ARBA00048793"/>
    </source>
</evidence>
<dbReference type="InterPro" id="IPR051402">
    <property type="entry name" value="KPR-Related"/>
</dbReference>
<dbReference type="InterPro" id="IPR036291">
    <property type="entry name" value="NAD(P)-bd_dom_sf"/>
</dbReference>
<reference evidence="14" key="2">
    <citation type="submission" date="2012-03" db="EMBL/GenBank/DDBJ databases">
        <title>The complete genome sequence of the pioneer microbe on fresh volcanic deposit, Leptospirillum ferrooxidans strain C2-3.</title>
        <authorList>
            <person name="Fujimura R."/>
            <person name="Sato Y."/>
            <person name="Nishizawa T."/>
            <person name="Nanba K."/>
            <person name="Oshima K."/>
            <person name="Hattori M."/>
            <person name="Kamijo T."/>
            <person name="Ohta H."/>
        </authorList>
    </citation>
    <scope>NUCLEOTIDE SEQUENCE [LARGE SCALE GENOMIC DNA]</scope>
    <source>
        <strain evidence="14">C2-3</strain>
    </source>
</reference>
<dbReference type="InterPro" id="IPR008927">
    <property type="entry name" value="6-PGluconate_DH-like_C_sf"/>
</dbReference>
<dbReference type="Gene3D" id="3.40.50.720">
    <property type="entry name" value="NAD(P)-binding Rossmann-like Domain"/>
    <property type="match status" value="1"/>
</dbReference>
<dbReference type="SUPFAM" id="SSF51735">
    <property type="entry name" value="NAD(P)-binding Rossmann-fold domains"/>
    <property type="match status" value="1"/>
</dbReference>
<dbReference type="GO" id="GO:0008677">
    <property type="term" value="F:2-dehydropantoate 2-reductase activity"/>
    <property type="evidence" value="ECO:0007669"/>
    <property type="project" value="UniProtKB-EC"/>
</dbReference>
<comment type="pathway">
    <text evidence="2 10">Cofactor biosynthesis; (R)-pantothenate biosynthesis; (R)-pantoate from 3-methyl-2-oxobutanoate: step 2/2.</text>
</comment>
<evidence type="ECO:0000256" key="2">
    <source>
        <dbReference type="ARBA" id="ARBA00004994"/>
    </source>
</evidence>